<protein>
    <recommendedName>
        <fullName evidence="2">[RNA-polymerase]-subunit kinase</fullName>
        <ecNumber evidence="2">2.7.11.23</ecNumber>
    </recommendedName>
</protein>
<dbReference type="Gramene" id="OB10G12160.1">
    <property type="protein sequence ID" value="OB10G12160.1"/>
    <property type="gene ID" value="OB10G12160"/>
</dbReference>
<dbReference type="InterPro" id="IPR000719">
    <property type="entry name" value="Prot_kinase_dom"/>
</dbReference>
<keyword evidence="10" id="KW-1185">Reference proteome</keyword>
<evidence type="ECO:0000256" key="7">
    <source>
        <dbReference type="SAM" id="MobiDB-lite"/>
    </source>
</evidence>
<comment type="similarity">
    <text evidence="1">Belongs to the protein kinase superfamily. CMGC Ser/Thr protein kinase family. CDC2/CDKX subfamily.</text>
</comment>
<evidence type="ECO:0000313" key="9">
    <source>
        <dbReference type="EnsemblPlants" id="OB10G12160.1"/>
    </source>
</evidence>
<feature type="domain" description="Protein kinase" evidence="8">
    <location>
        <begin position="43"/>
        <end position="231"/>
    </location>
</feature>
<evidence type="ECO:0000256" key="4">
    <source>
        <dbReference type="ARBA" id="ARBA00022741"/>
    </source>
</evidence>
<name>J3N118_ORYBR</name>
<sequence>MAASAAVSSKRAASDQESASRESSPDSGGGKRRRYVLDSADAEQPARAGAEGSFGVVIKARDRRIRGRKVALKRLHGAGQGFDTVRVEHACRGHPSIVEIKNVVADAKSGEVFLVMEFVGNSLRDQIPWSRPEDLVREMMRKLIDAAQKMHSSRVIHRDIKPENILVGAFGALKICDFSSATFMKPAGKPYDECRVGTLPYTSPEQLAGNRCYGPAVDMWALGCIMGELLT</sequence>
<keyword evidence="5" id="KW-0067">ATP-binding</keyword>
<dbReference type="Gene3D" id="3.30.200.20">
    <property type="entry name" value="Phosphorylase Kinase, domain 1"/>
    <property type="match status" value="1"/>
</dbReference>
<evidence type="ECO:0000256" key="3">
    <source>
        <dbReference type="ARBA" id="ARBA00022553"/>
    </source>
</evidence>
<dbReference type="EC" id="2.7.11.23" evidence="2"/>
<evidence type="ECO:0000256" key="5">
    <source>
        <dbReference type="ARBA" id="ARBA00022840"/>
    </source>
</evidence>
<keyword evidence="4" id="KW-0547">Nucleotide-binding</keyword>
<evidence type="ECO:0000313" key="10">
    <source>
        <dbReference type="Proteomes" id="UP000006038"/>
    </source>
</evidence>
<dbReference type="EnsemblPlants" id="OB10G12160.1">
    <property type="protein sequence ID" value="OB10G12160.1"/>
    <property type="gene ID" value="OB10G12160"/>
</dbReference>
<dbReference type="InterPro" id="IPR011009">
    <property type="entry name" value="Kinase-like_dom_sf"/>
</dbReference>
<dbReference type="HOGENOM" id="CLU_000288_63_11_1"/>
<dbReference type="SUPFAM" id="SSF56112">
    <property type="entry name" value="Protein kinase-like (PK-like)"/>
    <property type="match status" value="1"/>
</dbReference>
<reference evidence="9" key="1">
    <citation type="journal article" date="2013" name="Nat. Commun.">
        <title>Whole-genome sequencing of Oryza brachyantha reveals mechanisms underlying Oryza genome evolution.</title>
        <authorList>
            <person name="Chen J."/>
            <person name="Huang Q."/>
            <person name="Gao D."/>
            <person name="Wang J."/>
            <person name="Lang Y."/>
            <person name="Liu T."/>
            <person name="Li B."/>
            <person name="Bai Z."/>
            <person name="Luis Goicoechea J."/>
            <person name="Liang C."/>
            <person name="Chen C."/>
            <person name="Zhang W."/>
            <person name="Sun S."/>
            <person name="Liao Y."/>
            <person name="Zhang X."/>
            <person name="Yang L."/>
            <person name="Song C."/>
            <person name="Wang M."/>
            <person name="Shi J."/>
            <person name="Liu G."/>
            <person name="Liu J."/>
            <person name="Zhou H."/>
            <person name="Zhou W."/>
            <person name="Yu Q."/>
            <person name="An N."/>
            <person name="Chen Y."/>
            <person name="Cai Q."/>
            <person name="Wang B."/>
            <person name="Liu B."/>
            <person name="Min J."/>
            <person name="Huang Y."/>
            <person name="Wu H."/>
            <person name="Li Z."/>
            <person name="Zhang Y."/>
            <person name="Yin Y."/>
            <person name="Song W."/>
            <person name="Jiang J."/>
            <person name="Jackson S.A."/>
            <person name="Wing R.A."/>
            <person name="Wang J."/>
            <person name="Chen M."/>
        </authorList>
    </citation>
    <scope>NUCLEOTIDE SEQUENCE [LARGE SCALE GENOMIC DNA]</scope>
    <source>
        <strain evidence="9">cv. IRGC 101232</strain>
    </source>
</reference>
<dbReference type="AlphaFoldDB" id="J3N118"/>
<dbReference type="eggNOG" id="KOG0663">
    <property type="taxonomic scope" value="Eukaryota"/>
</dbReference>
<comment type="catalytic activity">
    <reaction evidence="6">
        <text>[DNA-directed RNA polymerase] + ATP = phospho-[DNA-directed RNA polymerase] + ADP + H(+)</text>
        <dbReference type="Rhea" id="RHEA:10216"/>
        <dbReference type="Rhea" id="RHEA-COMP:11321"/>
        <dbReference type="Rhea" id="RHEA-COMP:11322"/>
        <dbReference type="ChEBI" id="CHEBI:15378"/>
        <dbReference type="ChEBI" id="CHEBI:30616"/>
        <dbReference type="ChEBI" id="CHEBI:43176"/>
        <dbReference type="ChEBI" id="CHEBI:68546"/>
        <dbReference type="ChEBI" id="CHEBI:456216"/>
        <dbReference type="EC" id="2.7.11.23"/>
    </reaction>
</comment>
<dbReference type="PROSITE" id="PS00108">
    <property type="entry name" value="PROTEIN_KINASE_ST"/>
    <property type="match status" value="1"/>
</dbReference>
<dbReference type="PANTHER" id="PTHR24056:SF432">
    <property type="entry name" value="OS10G0154500 PROTEIN"/>
    <property type="match status" value="1"/>
</dbReference>
<dbReference type="PROSITE" id="PS50011">
    <property type="entry name" value="PROTEIN_KINASE_DOM"/>
    <property type="match status" value="1"/>
</dbReference>
<evidence type="ECO:0000259" key="8">
    <source>
        <dbReference type="PROSITE" id="PS50011"/>
    </source>
</evidence>
<dbReference type="SMART" id="SM00220">
    <property type="entry name" value="S_TKc"/>
    <property type="match status" value="1"/>
</dbReference>
<organism evidence="9">
    <name type="scientific">Oryza brachyantha</name>
    <name type="common">malo sina</name>
    <dbReference type="NCBI Taxonomy" id="4533"/>
    <lineage>
        <taxon>Eukaryota</taxon>
        <taxon>Viridiplantae</taxon>
        <taxon>Streptophyta</taxon>
        <taxon>Embryophyta</taxon>
        <taxon>Tracheophyta</taxon>
        <taxon>Spermatophyta</taxon>
        <taxon>Magnoliopsida</taxon>
        <taxon>Liliopsida</taxon>
        <taxon>Poales</taxon>
        <taxon>Poaceae</taxon>
        <taxon>BOP clade</taxon>
        <taxon>Oryzoideae</taxon>
        <taxon>Oryzeae</taxon>
        <taxon>Oryzinae</taxon>
        <taxon>Oryza</taxon>
    </lineage>
</organism>
<dbReference type="GO" id="GO:0005524">
    <property type="term" value="F:ATP binding"/>
    <property type="evidence" value="ECO:0007669"/>
    <property type="project" value="UniProtKB-KW"/>
</dbReference>
<evidence type="ECO:0000256" key="2">
    <source>
        <dbReference type="ARBA" id="ARBA00012409"/>
    </source>
</evidence>
<dbReference type="Gene3D" id="1.10.510.10">
    <property type="entry name" value="Transferase(Phosphotransferase) domain 1"/>
    <property type="match status" value="1"/>
</dbReference>
<dbReference type="GO" id="GO:0008353">
    <property type="term" value="F:RNA polymerase II CTD heptapeptide repeat kinase activity"/>
    <property type="evidence" value="ECO:0007669"/>
    <property type="project" value="UniProtKB-EC"/>
</dbReference>
<dbReference type="InterPro" id="IPR050108">
    <property type="entry name" value="CDK"/>
</dbReference>
<evidence type="ECO:0000256" key="1">
    <source>
        <dbReference type="ARBA" id="ARBA00006485"/>
    </source>
</evidence>
<feature type="region of interest" description="Disordered" evidence="7">
    <location>
        <begin position="1"/>
        <end position="46"/>
    </location>
</feature>
<reference evidence="9" key="2">
    <citation type="submission" date="2013-04" db="UniProtKB">
        <authorList>
            <consortium name="EnsemblPlants"/>
        </authorList>
    </citation>
    <scope>IDENTIFICATION</scope>
</reference>
<keyword evidence="3" id="KW-0597">Phosphoprotein</keyword>
<dbReference type="Proteomes" id="UP000006038">
    <property type="component" value="Chromosome 10"/>
</dbReference>
<dbReference type="GO" id="GO:0007346">
    <property type="term" value="P:regulation of mitotic cell cycle"/>
    <property type="evidence" value="ECO:0007669"/>
    <property type="project" value="TreeGrafter"/>
</dbReference>
<dbReference type="Pfam" id="PF00069">
    <property type="entry name" value="Pkinase"/>
    <property type="match status" value="1"/>
</dbReference>
<dbReference type="STRING" id="4533.J3N118"/>
<feature type="compositionally biased region" description="Basic and acidic residues" evidence="7">
    <location>
        <begin position="12"/>
        <end position="24"/>
    </location>
</feature>
<dbReference type="InterPro" id="IPR008271">
    <property type="entry name" value="Ser/Thr_kinase_AS"/>
</dbReference>
<dbReference type="PANTHER" id="PTHR24056">
    <property type="entry name" value="CELL DIVISION PROTEIN KINASE"/>
    <property type="match status" value="1"/>
</dbReference>
<evidence type="ECO:0000256" key="6">
    <source>
        <dbReference type="ARBA" id="ARBA00049280"/>
    </source>
</evidence>
<feature type="compositionally biased region" description="Low complexity" evidence="7">
    <location>
        <begin position="1"/>
        <end position="11"/>
    </location>
</feature>
<accession>J3N118</accession>
<proteinExistence type="inferred from homology"/>
<dbReference type="GO" id="GO:0005634">
    <property type="term" value="C:nucleus"/>
    <property type="evidence" value="ECO:0007669"/>
    <property type="project" value="TreeGrafter"/>
</dbReference>